<evidence type="ECO:0000313" key="7">
    <source>
        <dbReference type="Proteomes" id="UP000241118"/>
    </source>
</evidence>
<dbReference type="InterPro" id="IPR000595">
    <property type="entry name" value="cNMP-bd_dom"/>
</dbReference>
<evidence type="ECO:0000259" key="4">
    <source>
        <dbReference type="PROSITE" id="PS50042"/>
    </source>
</evidence>
<evidence type="ECO:0000256" key="3">
    <source>
        <dbReference type="ARBA" id="ARBA00023163"/>
    </source>
</evidence>
<dbReference type="PROSITE" id="PS50042">
    <property type="entry name" value="CNMP_BINDING_3"/>
    <property type="match status" value="1"/>
</dbReference>
<feature type="domain" description="HTH crp-type" evidence="5">
    <location>
        <begin position="164"/>
        <end position="237"/>
    </location>
</feature>
<dbReference type="PANTHER" id="PTHR24567">
    <property type="entry name" value="CRP FAMILY TRANSCRIPTIONAL REGULATORY PROTEIN"/>
    <property type="match status" value="1"/>
</dbReference>
<dbReference type="InterPro" id="IPR012318">
    <property type="entry name" value="HTH_CRP"/>
</dbReference>
<accession>A0A2P8I464</accession>
<dbReference type="SMART" id="SM00100">
    <property type="entry name" value="cNMP"/>
    <property type="match status" value="1"/>
</dbReference>
<dbReference type="Proteomes" id="UP000241118">
    <property type="component" value="Unassembled WGS sequence"/>
</dbReference>
<dbReference type="Pfam" id="PF00027">
    <property type="entry name" value="cNMP_binding"/>
    <property type="match status" value="1"/>
</dbReference>
<reference evidence="6 7" key="1">
    <citation type="submission" date="2018-03" db="EMBL/GenBank/DDBJ databases">
        <title>Genomic Encyclopedia of Type Strains, Phase III (KMG-III): the genomes of soil and plant-associated and newly described type strains.</title>
        <authorList>
            <person name="Whitman W."/>
        </authorList>
    </citation>
    <scope>NUCLEOTIDE SEQUENCE [LARGE SCALE GENOMIC DNA]</scope>
    <source>
        <strain evidence="6 7">CGMCC 4.7097</strain>
    </source>
</reference>
<protein>
    <submittedName>
        <fullName evidence="6">CRP-like cAMP-binding protein</fullName>
    </submittedName>
</protein>
<dbReference type="PRINTS" id="PR00034">
    <property type="entry name" value="HTHCRP"/>
</dbReference>
<dbReference type="SUPFAM" id="SSF51206">
    <property type="entry name" value="cAMP-binding domain-like"/>
    <property type="match status" value="1"/>
</dbReference>
<dbReference type="GO" id="GO:0003677">
    <property type="term" value="F:DNA binding"/>
    <property type="evidence" value="ECO:0007669"/>
    <property type="project" value="UniProtKB-KW"/>
</dbReference>
<dbReference type="InterPro" id="IPR018490">
    <property type="entry name" value="cNMP-bd_dom_sf"/>
</dbReference>
<dbReference type="Pfam" id="PF13545">
    <property type="entry name" value="HTH_Crp_2"/>
    <property type="match status" value="1"/>
</dbReference>
<keyword evidence="3" id="KW-0804">Transcription</keyword>
<sequence length="249" mass="26043">MLSPIVLLSLRWAFVTAERRAMDGPVPGSLLAMLSAAEAALVLAGGVRRQFGVDDVLVREGDPPDFVHVVITGWVRVSTLGTDGDEVLFALRGPGDVVGESAVLLGKARGANVRAVGRVVVVQVPGAVFLDLAATRPGVGLALARGMAVRLREADAVRVDMATLDVTRRVAGYLLRLLRVYGVRSADGLGVDLPLTQQDVANHLGASLRQVSRSLAVLRERGAVVTARRRLTVAEPGLLTALAGGAPSI</sequence>
<evidence type="ECO:0000256" key="1">
    <source>
        <dbReference type="ARBA" id="ARBA00023015"/>
    </source>
</evidence>
<feature type="domain" description="Cyclic nucleotide-binding" evidence="4">
    <location>
        <begin position="30"/>
        <end position="132"/>
    </location>
</feature>
<dbReference type="PANTHER" id="PTHR24567:SF74">
    <property type="entry name" value="HTH-TYPE TRANSCRIPTIONAL REGULATOR ARCR"/>
    <property type="match status" value="1"/>
</dbReference>
<dbReference type="InterPro" id="IPR014710">
    <property type="entry name" value="RmlC-like_jellyroll"/>
</dbReference>
<evidence type="ECO:0000313" key="6">
    <source>
        <dbReference type="EMBL" id="PSL53255.1"/>
    </source>
</evidence>
<keyword evidence="7" id="KW-1185">Reference proteome</keyword>
<evidence type="ECO:0000256" key="2">
    <source>
        <dbReference type="ARBA" id="ARBA00023125"/>
    </source>
</evidence>
<dbReference type="InterPro" id="IPR050397">
    <property type="entry name" value="Env_Response_Regulators"/>
</dbReference>
<dbReference type="CDD" id="cd00038">
    <property type="entry name" value="CAP_ED"/>
    <property type="match status" value="1"/>
</dbReference>
<dbReference type="GO" id="GO:0005829">
    <property type="term" value="C:cytosol"/>
    <property type="evidence" value="ECO:0007669"/>
    <property type="project" value="TreeGrafter"/>
</dbReference>
<keyword evidence="2" id="KW-0238">DNA-binding</keyword>
<proteinExistence type="predicted"/>
<dbReference type="AlphaFoldDB" id="A0A2P8I464"/>
<dbReference type="PROSITE" id="PS51063">
    <property type="entry name" value="HTH_CRP_2"/>
    <property type="match status" value="1"/>
</dbReference>
<dbReference type="SMART" id="SM00419">
    <property type="entry name" value="HTH_CRP"/>
    <property type="match status" value="1"/>
</dbReference>
<dbReference type="GO" id="GO:0003700">
    <property type="term" value="F:DNA-binding transcription factor activity"/>
    <property type="evidence" value="ECO:0007669"/>
    <property type="project" value="TreeGrafter"/>
</dbReference>
<evidence type="ECO:0000259" key="5">
    <source>
        <dbReference type="PROSITE" id="PS51063"/>
    </source>
</evidence>
<comment type="caution">
    <text evidence="6">The sequence shown here is derived from an EMBL/GenBank/DDBJ whole genome shotgun (WGS) entry which is preliminary data.</text>
</comment>
<gene>
    <name evidence="6" type="ORF">B0I31_10945</name>
</gene>
<dbReference type="Gene3D" id="2.60.120.10">
    <property type="entry name" value="Jelly Rolls"/>
    <property type="match status" value="1"/>
</dbReference>
<organism evidence="6 7">
    <name type="scientific">Saccharothrix carnea</name>
    <dbReference type="NCBI Taxonomy" id="1280637"/>
    <lineage>
        <taxon>Bacteria</taxon>
        <taxon>Bacillati</taxon>
        <taxon>Actinomycetota</taxon>
        <taxon>Actinomycetes</taxon>
        <taxon>Pseudonocardiales</taxon>
        <taxon>Pseudonocardiaceae</taxon>
        <taxon>Saccharothrix</taxon>
    </lineage>
</organism>
<keyword evidence="1" id="KW-0805">Transcription regulation</keyword>
<dbReference type="EMBL" id="PYAX01000009">
    <property type="protein sequence ID" value="PSL53255.1"/>
    <property type="molecule type" value="Genomic_DNA"/>
</dbReference>
<dbReference type="InterPro" id="IPR036390">
    <property type="entry name" value="WH_DNA-bd_sf"/>
</dbReference>
<dbReference type="SUPFAM" id="SSF46785">
    <property type="entry name" value="Winged helix' DNA-binding domain"/>
    <property type="match status" value="1"/>
</dbReference>
<name>A0A2P8I464_SACCR</name>